<organism evidence="1 2">
    <name type="scientific">Sulfurisoma sediminicola</name>
    <dbReference type="NCBI Taxonomy" id="1381557"/>
    <lineage>
        <taxon>Bacteria</taxon>
        <taxon>Pseudomonadati</taxon>
        <taxon>Pseudomonadota</taxon>
        <taxon>Betaproteobacteria</taxon>
        <taxon>Nitrosomonadales</taxon>
        <taxon>Sterolibacteriaceae</taxon>
        <taxon>Sulfurisoma</taxon>
    </lineage>
</organism>
<protein>
    <recommendedName>
        <fullName evidence="3">Dicarboxylate transport</fullName>
    </recommendedName>
</protein>
<proteinExistence type="predicted"/>
<dbReference type="Proteomes" id="UP000268908">
    <property type="component" value="Unassembled WGS sequence"/>
</dbReference>
<keyword evidence="2" id="KW-1185">Reference proteome</keyword>
<dbReference type="AlphaFoldDB" id="A0A497XG90"/>
<evidence type="ECO:0008006" key="3">
    <source>
        <dbReference type="Google" id="ProtNLM"/>
    </source>
</evidence>
<evidence type="ECO:0000313" key="2">
    <source>
        <dbReference type="Proteomes" id="UP000268908"/>
    </source>
</evidence>
<comment type="caution">
    <text evidence="1">The sequence shown here is derived from an EMBL/GenBank/DDBJ whole genome shotgun (WGS) entry which is preliminary data.</text>
</comment>
<evidence type="ECO:0000313" key="1">
    <source>
        <dbReference type="EMBL" id="RLJ65108.1"/>
    </source>
</evidence>
<sequence>MQPRAGGTVLTIGLLRVADRQFSDLRLKCREFKWNDGDLRCAGGTLKVGTPGVLPAGRAGDAAAVDFHYAAKRKLLELTLRDVPLASLVGAVPELAAWQPRGTVSGSLRLVGSHAEFDLVASGLAFANAEGSRAAEGVALRLTGSASEASGAWAWQVSVDWQGGEAFIQPWYLKGTGQTLVASGTVDVDELRIDKARFELPGIGTLDGRLRLDRRNGQLAALEVASDRWNAGPAFEQWVQPLLGETPRVRPLGTARFAFALDAAGPRSLDLDLDLSALDVGEGRLALADLRATVPWRSEGAGEARITSSGGHAGDLPLGAFAVPLAMEGWRFGFDRVELPVLDGRLLFENFAARREDGQWHWQLAGALYPLSMPLLTERLGLPRMEGLLSATIPRIQYEGGVLTLDGALVVSVFDGYLSAAGLKVIDPFGRAPRLVADIDARHLDLAMLTNTYSFGSITGYIDAEVRGLEMLGWQPQAFAARIETSPGDFGKRISQRAVQNISSLGGAGAGAAIQRSFLRFFETFGYDRIGLSCRLVGGVCEMGGLAETDGGYLMVKGGGLPALNVMGYNRRVGWDELVSRLRAIAAGNSRPVIE</sequence>
<reference evidence="1 2" key="1">
    <citation type="submission" date="2018-10" db="EMBL/GenBank/DDBJ databases">
        <title>Genomic Encyclopedia of Type Strains, Phase IV (KMG-IV): sequencing the most valuable type-strain genomes for metagenomic binning, comparative biology and taxonomic classification.</title>
        <authorList>
            <person name="Goeker M."/>
        </authorList>
    </citation>
    <scope>NUCLEOTIDE SEQUENCE [LARGE SCALE GENOMIC DNA]</scope>
    <source>
        <strain evidence="1 2">DSM 26916</strain>
    </source>
</reference>
<gene>
    <name evidence="1" type="ORF">DFR35_1764</name>
</gene>
<accession>A0A497XG90</accession>
<dbReference type="EMBL" id="RCCI01000005">
    <property type="protein sequence ID" value="RLJ65108.1"/>
    <property type="molecule type" value="Genomic_DNA"/>
</dbReference>
<name>A0A497XG90_9PROT</name>